<feature type="binding site" evidence="2">
    <location>
        <position position="144"/>
    </location>
    <ligand>
        <name>Fe cation</name>
        <dbReference type="ChEBI" id="CHEBI:24875"/>
    </ligand>
</feature>
<keyword evidence="2" id="KW-0648">Protein biosynthesis</keyword>
<gene>
    <name evidence="2" type="primary">def</name>
    <name evidence="3" type="ORF">A3C28_05760</name>
</gene>
<dbReference type="NCBIfam" id="TIGR00079">
    <property type="entry name" value="pept_deformyl"/>
    <property type="match status" value="1"/>
</dbReference>
<dbReference type="Gene3D" id="3.90.45.10">
    <property type="entry name" value="Peptide deformylase"/>
    <property type="match status" value="1"/>
</dbReference>
<keyword evidence="2" id="KW-0479">Metal-binding</keyword>
<dbReference type="PANTHER" id="PTHR10458">
    <property type="entry name" value="PEPTIDE DEFORMYLASE"/>
    <property type="match status" value="1"/>
</dbReference>
<accession>A0A1F7H7G3</accession>
<comment type="caution">
    <text evidence="3">The sequence shown here is derived from an EMBL/GenBank/DDBJ whole genome shotgun (WGS) entry which is preliminary data.</text>
</comment>
<name>A0A1F7H7G3_9BACT</name>
<comment type="similarity">
    <text evidence="1 2">Belongs to the polypeptide deformylase family.</text>
</comment>
<proteinExistence type="inferred from homology"/>
<feature type="binding site" evidence="2">
    <location>
        <position position="148"/>
    </location>
    <ligand>
        <name>Fe cation</name>
        <dbReference type="ChEBI" id="CHEBI:24875"/>
    </ligand>
</feature>
<dbReference type="InterPro" id="IPR023635">
    <property type="entry name" value="Peptide_deformylase"/>
</dbReference>
<protein>
    <recommendedName>
        <fullName evidence="2">Peptide deformylase</fullName>
        <shortName evidence="2">PDF</shortName>
        <ecNumber evidence="2">3.5.1.88</ecNumber>
    </recommendedName>
    <alternativeName>
        <fullName evidence="2">Polypeptide deformylase</fullName>
    </alternativeName>
</protein>
<dbReference type="EC" id="3.5.1.88" evidence="2"/>
<evidence type="ECO:0000256" key="2">
    <source>
        <dbReference type="HAMAP-Rule" id="MF_00163"/>
    </source>
</evidence>
<feature type="binding site" evidence="2">
    <location>
        <position position="100"/>
    </location>
    <ligand>
        <name>Fe cation</name>
        <dbReference type="ChEBI" id="CHEBI:24875"/>
    </ligand>
</feature>
<dbReference type="AlphaFoldDB" id="A0A1F7H7G3"/>
<comment type="catalytic activity">
    <reaction evidence="2">
        <text>N-terminal N-formyl-L-methionyl-[peptide] + H2O = N-terminal L-methionyl-[peptide] + formate</text>
        <dbReference type="Rhea" id="RHEA:24420"/>
        <dbReference type="Rhea" id="RHEA-COMP:10639"/>
        <dbReference type="Rhea" id="RHEA-COMP:10640"/>
        <dbReference type="ChEBI" id="CHEBI:15377"/>
        <dbReference type="ChEBI" id="CHEBI:15740"/>
        <dbReference type="ChEBI" id="CHEBI:49298"/>
        <dbReference type="ChEBI" id="CHEBI:64731"/>
        <dbReference type="EC" id="3.5.1.88"/>
    </reaction>
</comment>
<organism evidence="3 4">
    <name type="scientific">Candidatus Roizmanbacteria bacterium RIFCSPHIGHO2_02_FULL_39_9</name>
    <dbReference type="NCBI Taxonomy" id="1802040"/>
    <lineage>
        <taxon>Bacteria</taxon>
        <taxon>Candidatus Roizmaniibacteriota</taxon>
    </lineage>
</organism>
<dbReference type="SUPFAM" id="SSF56420">
    <property type="entry name" value="Peptide deformylase"/>
    <property type="match status" value="1"/>
</dbReference>
<dbReference type="PRINTS" id="PR01576">
    <property type="entry name" value="PDEFORMYLASE"/>
</dbReference>
<dbReference type="InterPro" id="IPR036821">
    <property type="entry name" value="Peptide_deformylase_sf"/>
</dbReference>
<dbReference type="GO" id="GO:0006412">
    <property type="term" value="P:translation"/>
    <property type="evidence" value="ECO:0007669"/>
    <property type="project" value="UniProtKB-UniRule"/>
</dbReference>
<keyword evidence="2" id="KW-0378">Hydrolase</keyword>
<keyword evidence="2" id="KW-0408">Iron</keyword>
<comment type="cofactor">
    <cofactor evidence="2">
        <name>Fe(2+)</name>
        <dbReference type="ChEBI" id="CHEBI:29033"/>
    </cofactor>
    <text evidence="2">Binds 1 Fe(2+) ion.</text>
</comment>
<sequence length="194" mass="22356">MAVRTVIEIGHKVLKLKNKTISDFKSPKLKKLIQDLKDTMKQVDLIGIAAPQIGENYQVFLTHPRKTKARRLGKSDKLRIFINPRITYQSSETSTIYEGCGCLPKQSIFGPVERAKEIEIEAYDEKGKLFTLRSDGILARVILHEYDHLLGIEFVEKISDYRKLISWSLYSTTIRNSRKQQDASKISKIEFKKL</sequence>
<dbReference type="Proteomes" id="UP000178597">
    <property type="component" value="Unassembled WGS sequence"/>
</dbReference>
<reference evidence="3 4" key="1">
    <citation type="journal article" date="2016" name="Nat. Commun.">
        <title>Thousands of microbial genomes shed light on interconnected biogeochemical processes in an aquifer system.</title>
        <authorList>
            <person name="Anantharaman K."/>
            <person name="Brown C.T."/>
            <person name="Hug L.A."/>
            <person name="Sharon I."/>
            <person name="Castelle C.J."/>
            <person name="Probst A.J."/>
            <person name="Thomas B.C."/>
            <person name="Singh A."/>
            <person name="Wilkins M.J."/>
            <person name="Karaoz U."/>
            <person name="Brodie E.L."/>
            <person name="Williams K.H."/>
            <person name="Hubbard S.S."/>
            <person name="Banfield J.F."/>
        </authorList>
    </citation>
    <scope>NUCLEOTIDE SEQUENCE [LARGE SCALE GENOMIC DNA]</scope>
</reference>
<dbReference type="PANTHER" id="PTHR10458:SF22">
    <property type="entry name" value="PEPTIDE DEFORMYLASE"/>
    <property type="match status" value="1"/>
</dbReference>
<dbReference type="Pfam" id="PF01327">
    <property type="entry name" value="Pep_deformylase"/>
    <property type="match status" value="1"/>
</dbReference>
<evidence type="ECO:0000313" key="3">
    <source>
        <dbReference type="EMBL" id="OGK26864.1"/>
    </source>
</evidence>
<dbReference type="EMBL" id="MFZP01000035">
    <property type="protein sequence ID" value="OGK26864.1"/>
    <property type="molecule type" value="Genomic_DNA"/>
</dbReference>
<evidence type="ECO:0000313" key="4">
    <source>
        <dbReference type="Proteomes" id="UP000178597"/>
    </source>
</evidence>
<dbReference type="HAMAP" id="MF_00163">
    <property type="entry name" value="Pep_deformylase"/>
    <property type="match status" value="1"/>
</dbReference>
<feature type="active site" evidence="2">
    <location>
        <position position="145"/>
    </location>
</feature>
<comment type="function">
    <text evidence="2">Removes the formyl group from the N-terminal Met of newly synthesized proteins. Requires at least a dipeptide for an efficient rate of reaction. N-terminal L-methionine is a prerequisite for activity but the enzyme has broad specificity at other positions.</text>
</comment>
<dbReference type="STRING" id="1802040.A3C28_05760"/>
<dbReference type="PIRSF" id="PIRSF004749">
    <property type="entry name" value="Pep_def"/>
    <property type="match status" value="1"/>
</dbReference>
<dbReference type="CDD" id="cd00487">
    <property type="entry name" value="Pep_deformylase"/>
    <property type="match status" value="1"/>
</dbReference>
<evidence type="ECO:0000256" key="1">
    <source>
        <dbReference type="ARBA" id="ARBA00010759"/>
    </source>
</evidence>
<dbReference type="GO" id="GO:0042586">
    <property type="term" value="F:peptide deformylase activity"/>
    <property type="evidence" value="ECO:0007669"/>
    <property type="project" value="UniProtKB-UniRule"/>
</dbReference>
<dbReference type="GO" id="GO:0046872">
    <property type="term" value="F:metal ion binding"/>
    <property type="evidence" value="ECO:0007669"/>
    <property type="project" value="UniProtKB-KW"/>
</dbReference>